<feature type="chain" id="PRO_5040450079" evidence="6">
    <location>
        <begin position="20"/>
        <end position="427"/>
    </location>
</feature>
<dbReference type="EMBL" id="VNKQ01000009">
    <property type="protein sequence ID" value="KAG0648843.1"/>
    <property type="molecule type" value="Genomic_DNA"/>
</dbReference>
<feature type="domain" description="FAD-binding" evidence="7">
    <location>
        <begin position="5"/>
        <end position="188"/>
    </location>
</feature>
<dbReference type="InterPro" id="IPR002938">
    <property type="entry name" value="FAD-bd"/>
</dbReference>
<accession>A0A9P6VJI9</accession>
<dbReference type="GO" id="GO:0016853">
    <property type="term" value="F:isomerase activity"/>
    <property type="evidence" value="ECO:0007669"/>
    <property type="project" value="UniProtKB-KW"/>
</dbReference>
<dbReference type="Pfam" id="PF01494">
    <property type="entry name" value="FAD_binding_3"/>
    <property type="match status" value="2"/>
</dbReference>
<comment type="similarity">
    <text evidence="1">Belongs to the paxM FAD-dependent monooxygenase family.</text>
</comment>
<keyword evidence="3" id="KW-0274">FAD</keyword>
<evidence type="ECO:0000256" key="5">
    <source>
        <dbReference type="ARBA" id="ARBA00023033"/>
    </source>
</evidence>
<dbReference type="SUPFAM" id="SSF51905">
    <property type="entry name" value="FAD/NAD(P)-binding domain"/>
    <property type="match status" value="1"/>
</dbReference>
<dbReference type="PANTHER" id="PTHR13789:SF309">
    <property type="entry name" value="PUTATIVE (AFU_ORTHOLOGUE AFUA_6G14510)-RELATED"/>
    <property type="match status" value="1"/>
</dbReference>
<name>A0A9P6VJI9_9HELO</name>
<keyword evidence="4" id="KW-0560">Oxidoreductase</keyword>
<evidence type="ECO:0000313" key="9">
    <source>
        <dbReference type="Proteomes" id="UP000785200"/>
    </source>
</evidence>
<sequence>MSSPKVLVIGCGIAGPVVALLLQKKGYEPLVFEKVRELGDAGASLMMFPNGLKVLSKVGMAHFITDSATRVTKFCDRDSHGTDLGVSDLPNIFVEEYGFPGCGVKRAGLNMKLKERLAAVGIPVFEGWKLKEVIEDENGVIAVSEDGREVRGSFLIGCDGLRAVSRSLVGREHRVREGMAEYTGLTQASHKFYLMRAYADHRQTAGMSTTPPYLKEHPTMLNIYGPGAHFICYPVSPNTTSWAITQEELEEAPETWKLSSGSELLQQRTQLLDQFKAWCSPVPELIQGAERIVKYGLYDRPQLEPEYWYSPTGRVVLIGDAAHPTSPHLGQGANQALEDCYHLDRLLPEFDKDEALSSEKLIEAFAAFAKLRQPRTAALVKGARAQGDSRVVKGINASMERDDRLRKSWQDNEAITAKYDVLFREPF</sequence>
<evidence type="ECO:0000256" key="6">
    <source>
        <dbReference type="SAM" id="SignalP"/>
    </source>
</evidence>
<evidence type="ECO:0000256" key="2">
    <source>
        <dbReference type="ARBA" id="ARBA00022630"/>
    </source>
</evidence>
<dbReference type="InterPro" id="IPR036188">
    <property type="entry name" value="FAD/NAD-bd_sf"/>
</dbReference>
<keyword evidence="5 8" id="KW-0503">Monooxygenase</keyword>
<protein>
    <submittedName>
        <fullName evidence="8">Aurachin C monooxygenase isomerase</fullName>
    </submittedName>
</protein>
<feature type="signal peptide" evidence="6">
    <location>
        <begin position="1"/>
        <end position="19"/>
    </location>
</feature>
<dbReference type="GO" id="GO:0004497">
    <property type="term" value="F:monooxygenase activity"/>
    <property type="evidence" value="ECO:0007669"/>
    <property type="project" value="UniProtKB-KW"/>
</dbReference>
<evidence type="ECO:0000259" key="7">
    <source>
        <dbReference type="Pfam" id="PF01494"/>
    </source>
</evidence>
<gene>
    <name evidence="8" type="ORF">D0Z07_5090</name>
</gene>
<keyword evidence="9" id="KW-1185">Reference proteome</keyword>
<dbReference type="AlphaFoldDB" id="A0A9P6VJI9"/>
<comment type="caution">
    <text evidence="8">The sequence shown here is derived from an EMBL/GenBank/DDBJ whole genome shotgun (WGS) entry which is preliminary data.</text>
</comment>
<keyword evidence="2" id="KW-0285">Flavoprotein</keyword>
<dbReference type="OrthoDB" id="10029326at2759"/>
<dbReference type="Proteomes" id="UP000785200">
    <property type="component" value="Unassembled WGS sequence"/>
</dbReference>
<proteinExistence type="inferred from homology"/>
<evidence type="ECO:0000256" key="1">
    <source>
        <dbReference type="ARBA" id="ARBA00007992"/>
    </source>
</evidence>
<feature type="domain" description="FAD-binding" evidence="7">
    <location>
        <begin position="312"/>
        <end position="355"/>
    </location>
</feature>
<keyword evidence="8" id="KW-0413">Isomerase</keyword>
<reference evidence="8" key="1">
    <citation type="submission" date="2019-07" db="EMBL/GenBank/DDBJ databases">
        <title>Hyphodiscus hymeniophilus genome sequencing and assembly.</title>
        <authorList>
            <person name="Kramer G."/>
            <person name="Nodwell J."/>
        </authorList>
    </citation>
    <scope>NUCLEOTIDE SEQUENCE</scope>
    <source>
        <strain evidence="8">ATCC 34498</strain>
    </source>
</reference>
<dbReference type="Gene3D" id="3.50.50.60">
    <property type="entry name" value="FAD/NAD(P)-binding domain"/>
    <property type="match status" value="1"/>
</dbReference>
<dbReference type="PRINTS" id="PR00420">
    <property type="entry name" value="RNGMNOXGNASE"/>
</dbReference>
<evidence type="ECO:0000256" key="3">
    <source>
        <dbReference type="ARBA" id="ARBA00022827"/>
    </source>
</evidence>
<organism evidence="8 9">
    <name type="scientific">Hyphodiscus hymeniophilus</name>
    <dbReference type="NCBI Taxonomy" id="353542"/>
    <lineage>
        <taxon>Eukaryota</taxon>
        <taxon>Fungi</taxon>
        <taxon>Dikarya</taxon>
        <taxon>Ascomycota</taxon>
        <taxon>Pezizomycotina</taxon>
        <taxon>Leotiomycetes</taxon>
        <taxon>Helotiales</taxon>
        <taxon>Hyphodiscaceae</taxon>
        <taxon>Hyphodiscus</taxon>
    </lineage>
</organism>
<evidence type="ECO:0000313" key="8">
    <source>
        <dbReference type="EMBL" id="KAG0648843.1"/>
    </source>
</evidence>
<evidence type="ECO:0000256" key="4">
    <source>
        <dbReference type="ARBA" id="ARBA00023002"/>
    </source>
</evidence>
<dbReference type="InterPro" id="IPR050493">
    <property type="entry name" value="FAD-dep_Monooxygenase_BioMet"/>
</dbReference>
<dbReference type="PANTHER" id="PTHR13789">
    <property type="entry name" value="MONOOXYGENASE"/>
    <property type="match status" value="1"/>
</dbReference>
<keyword evidence="6" id="KW-0732">Signal</keyword>
<dbReference type="GO" id="GO:0071949">
    <property type="term" value="F:FAD binding"/>
    <property type="evidence" value="ECO:0007669"/>
    <property type="project" value="InterPro"/>
</dbReference>